<comment type="caution">
    <text evidence="1">The sequence shown here is derived from an EMBL/GenBank/DDBJ whole genome shotgun (WGS) entry which is preliminary data.</text>
</comment>
<dbReference type="EMBL" id="RCHS01000731">
    <property type="protein sequence ID" value="RMX57146.1"/>
    <property type="molecule type" value="Genomic_DNA"/>
</dbReference>
<evidence type="ECO:0000313" key="2">
    <source>
        <dbReference type="Proteomes" id="UP000275408"/>
    </source>
</evidence>
<protein>
    <submittedName>
        <fullName evidence="1">Uncharacterized protein</fullName>
    </submittedName>
</protein>
<evidence type="ECO:0000313" key="1">
    <source>
        <dbReference type="EMBL" id="RMX57146.1"/>
    </source>
</evidence>
<name>A0A3M6UTZ5_POCDA</name>
<proteinExistence type="predicted"/>
<sequence>MVLHKRQYQKKRGHIRKIARILRTDIEVDERILNKSSYQPASFQNLVLCRGLNIDQQKKRDGIVISEPDKGSEIVVMNKFDFVRLVKGHITSYTLAKWFDEKIKPLPVNKHTYSEVFQFSEENREVDFNEADILILCELLALFTNMPLEEKIQILANKAFTWNRINETQNLHITQKDHVELLEVATKHQLFHSIYKHDAIVTC</sequence>
<gene>
    <name evidence="1" type="ORF">pdam_00023801</name>
</gene>
<keyword evidence="2" id="KW-1185">Reference proteome</keyword>
<dbReference type="Proteomes" id="UP000275408">
    <property type="component" value="Unassembled WGS sequence"/>
</dbReference>
<reference evidence="1 2" key="1">
    <citation type="journal article" date="2018" name="Sci. Rep.">
        <title>Comparative analysis of the Pocillopora damicornis genome highlights role of immune system in coral evolution.</title>
        <authorList>
            <person name="Cunning R."/>
            <person name="Bay R.A."/>
            <person name="Gillette P."/>
            <person name="Baker A.C."/>
            <person name="Traylor-Knowles N."/>
        </authorList>
    </citation>
    <scope>NUCLEOTIDE SEQUENCE [LARGE SCALE GENOMIC DNA]</scope>
    <source>
        <strain evidence="1">RSMAS</strain>
        <tissue evidence="1">Whole animal</tissue>
    </source>
</reference>
<organism evidence="1 2">
    <name type="scientific">Pocillopora damicornis</name>
    <name type="common">Cauliflower coral</name>
    <name type="synonym">Millepora damicornis</name>
    <dbReference type="NCBI Taxonomy" id="46731"/>
    <lineage>
        <taxon>Eukaryota</taxon>
        <taxon>Metazoa</taxon>
        <taxon>Cnidaria</taxon>
        <taxon>Anthozoa</taxon>
        <taxon>Hexacorallia</taxon>
        <taxon>Scleractinia</taxon>
        <taxon>Astrocoeniina</taxon>
        <taxon>Pocilloporidae</taxon>
        <taxon>Pocillopora</taxon>
    </lineage>
</organism>
<dbReference type="AlphaFoldDB" id="A0A3M6UTZ5"/>
<accession>A0A3M6UTZ5</accession>